<dbReference type="RefSeq" id="XP_004366111.1">
    <property type="nucleotide sequence ID" value="XM_004366054.1"/>
</dbReference>
<dbReference type="Proteomes" id="UP000007797">
    <property type="component" value="Unassembled WGS sequence"/>
</dbReference>
<protein>
    <submittedName>
        <fullName evidence="1">Uncharacterized protein</fullName>
    </submittedName>
</protein>
<dbReference type="GeneID" id="14865511"/>
<reference evidence="2" key="1">
    <citation type="journal article" date="2011" name="Genome Res.">
        <title>Phylogeny-wide analysis of social amoeba genomes highlights ancient origins for complex intercellular communication.</title>
        <authorList>
            <person name="Heidel A.J."/>
            <person name="Lawal H.M."/>
            <person name="Felder M."/>
            <person name="Schilde C."/>
            <person name="Helps N.R."/>
            <person name="Tunggal B."/>
            <person name="Rivero F."/>
            <person name="John U."/>
            <person name="Schleicher M."/>
            <person name="Eichinger L."/>
            <person name="Platzer M."/>
            <person name="Noegel A.A."/>
            <person name="Schaap P."/>
            <person name="Gloeckner G."/>
        </authorList>
    </citation>
    <scope>NUCLEOTIDE SEQUENCE [LARGE SCALE GENOMIC DNA]</scope>
    <source>
        <strain evidence="2">SH3</strain>
    </source>
</reference>
<sequence>MTARQTTIKAISDAFLLVNPNVDFDQGQLKDLDESNSDDIIVIFTFKICGCELPVTYITLSNPTSFQECRIFNNKWWPTSKKFRAGTFKM</sequence>
<dbReference type="EMBL" id="GL883029">
    <property type="protein sequence ID" value="EGG14591.1"/>
    <property type="molecule type" value="Genomic_DNA"/>
</dbReference>
<gene>
    <name evidence="1" type="ORF">DFA_12369</name>
</gene>
<accession>F4QDH3</accession>
<proteinExistence type="predicted"/>
<evidence type="ECO:0000313" key="2">
    <source>
        <dbReference type="Proteomes" id="UP000007797"/>
    </source>
</evidence>
<name>F4QDH3_CACFS</name>
<dbReference type="AlphaFoldDB" id="F4QDH3"/>
<evidence type="ECO:0000313" key="1">
    <source>
        <dbReference type="EMBL" id="EGG14591.1"/>
    </source>
</evidence>
<organism evidence="1 2">
    <name type="scientific">Cavenderia fasciculata</name>
    <name type="common">Slime mold</name>
    <name type="synonym">Dictyostelium fasciculatum</name>
    <dbReference type="NCBI Taxonomy" id="261658"/>
    <lineage>
        <taxon>Eukaryota</taxon>
        <taxon>Amoebozoa</taxon>
        <taxon>Evosea</taxon>
        <taxon>Eumycetozoa</taxon>
        <taxon>Dictyostelia</taxon>
        <taxon>Acytosteliales</taxon>
        <taxon>Cavenderiaceae</taxon>
        <taxon>Cavenderia</taxon>
    </lineage>
</organism>
<dbReference type="KEGG" id="dfa:DFA_12369"/>
<keyword evidence="2" id="KW-1185">Reference proteome</keyword>